<feature type="compositionally biased region" description="Polar residues" evidence="1">
    <location>
        <begin position="162"/>
        <end position="175"/>
    </location>
</feature>
<dbReference type="Proteomes" id="UP000694890">
    <property type="component" value="Linkage group LG5"/>
</dbReference>
<proteinExistence type="predicted"/>
<feature type="compositionally biased region" description="Polar residues" evidence="1">
    <location>
        <begin position="300"/>
        <end position="309"/>
    </location>
</feature>
<feature type="compositionally biased region" description="Polar residues" evidence="1">
    <location>
        <begin position="258"/>
        <end position="279"/>
    </location>
</feature>
<feature type="region of interest" description="Disordered" evidence="1">
    <location>
        <begin position="470"/>
        <end position="498"/>
    </location>
</feature>
<feature type="compositionally biased region" description="Basic and acidic residues" evidence="1">
    <location>
        <begin position="332"/>
        <end position="344"/>
    </location>
</feature>
<gene>
    <name evidence="3" type="primary">map9</name>
</gene>
<dbReference type="GO" id="GO:0000281">
    <property type="term" value="P:mitotic cytokinesis"/>
    <property type="evidence" value="ECO:0007669"/>
    <property type="project" value="InterPro"/>
</dbReference>
<name>A0AAJ8B631_LATCA</name>
<reference evidence="3" key="1">
    <citation type="submission" date="2025-08" db="UniProtKB">
        <authorList>
            <consortium name="RefSeq"/>
        </authorList>
    </citation>
    <scope>IDENTIFICATION</scope>
    <source>
        <tissue evidence="3">Brain</tissue>
    </source>
</reference>
<feature type="region of interest" description="Disordered" evidence="1">
    <location>
        <begin position="512"/>
        <end position="546"/>
    </location>
</feature>
<evidence type="ECO:0000256" key="1">
    <source>
        <dbReference type="SAM" id="MobiDB-lite"/>
    </source>
</evidence>
<dbReference type="PANTHER" id="PTHR14739">
    <property type="entry name" value="MICROTUBULE-ASSOCIATED PROTEIN 9"/>
    <property type="match status" value="1"/>
</dbReference>
<feature type="compositionally biased region" description="Basic and acidic residues" evidence="1">
    <location>
        <begin position="310"/>
        <end position="324"/>
    </location>
</feature>
<dbReference type="GO" id="GO:0008017">
    <property type="term" value="F:microtubule binding"/>
    <property type="evidence" value="ECO:0007669"/>
    <property type="project" value="TreeGrafter"/>
</dbReference>
<evidence type="ECO:0000313" key="3">
    <source>
        <dbReference type="RefSeq" id="XP_050926616.1"/>
    </source>
</evidence>
<dbReference type="GO" id="GO:0000235">
    <property type="term" value="C:astral microtubule"/>
    <property type="evidence" value="ECO:0007669"/>
    <property type="project" value="TreeGrafter"/>
</dbReference>
<feature type="compositionally biased region" description="Basic and acidic residues" evidence="1">
    <location>
        <begin position="115"/>
        <end position="131"/>
    </location>
</feature>
<protein>
    <submittedName>
        <fullName evidence="3">LOW QUALITY PROTEIN: microtubule-associated protein 9</fullName>
    </submittedName>
</protein>
<dbReference type="RefSeq" id="XP_050926616.1">
    <property type="nucleotide sequence ID" value="XM_051070659.1"/>
</dbReference>
<dbReference type="PANTHER" id="PTHR14739:SF9">
    <property type="entry name" value="MICROTUBULE-ASSOCIATED PROTEIN 9"/>
    <property type="match status" value="1"/>
</dbReference>
<accession>A0AAJ8B631</accession>
<feature type="compositionally biased region" description="Basic and acidic residues" evidence="1">
    <location>
        <begin position="197"/>
        <end position="223"/>
    </location>
</feature>
<sequence length="631" mass="72794">MMTNQDFRTLAYTKSPKTSKRTTFQDELQAAVSARASKPKTDRYSYSDDFNEDEDDFLNKLKSRTKKSGAFKKNKAKINNFELSDDEGKHERKKKVSFLKSQRISSPSEDTVAPESRENEPPDSSVGEHNDSFSSQHSTHVGEDDTEFTNSGWSPVDPQIARESSSKSLSYQTSDDTLRDMSLPLPSDGSVAETPGPEEKGDLALEERSQTPHPSESDLRHEPSAGSHPDPNRRQRTLGLSPLTAEKPPEETEAQDLSRPQTSSASIPLSTDTSSNTAWTEGDHTGLSESFSNKSEHDSQLFTKSTIDSGSRDDFISDDSKEQGTKYSTSFEELHEDAGDHSDHSVAQLSHTQEKSFDTRTSSSHSKTTQRSQSACSRKVESKYLGTLRVLDRKVSLQESEPQAADSLRAAIYQEWLKKKKEKSRQKMLLKEKEEMLKEKKKKEEEVKKQDAVASYEAWKERKAEILKAKAKEKQDMIRKEQTANEEKEEKRQSAKQVFEKWKEEHDHLLKEKYRKQKEAENKLKLKKQEKEEERKRESRSAFSDWCEKKQDVLHEKATTKRKEIKSKEEEERYMKEERDKMALEVYENWLTRKDLEQRRRREERQIKEILSQDSPPPPWSPPNKTIPFRK</sequence>
<evidence type="ECO:0000313" key="2">
    <source>
        <dbReference type="Proteomes" id="UP000694890"/>
    </source>
</evidence>
<dbReference type="KEGG" id="lcf:108896468"/>
<dbReference type="CTD" id="79884"/>
<feature type="region of interest" description="Disordered" evidence="1">
    <location>
        <begin position="604"/>
        <end position="631"/>
    </location>
</feature>
<feature type="compositionally biased region" description="Polar residues" evidence="1">
    <location>
        <begin position="359"/>
        <end position="376"/>
    </location>
</feature>
<feature type="region of interest" description="Disordered" evidence="1">
    <location>
        <begin position="1"/>
        <end position="50"/>
    </location>
</feature>
<organism evidence="2 3">
    <name type="scientific">Lates calcarifer</name>
    <name type="common">Barramundi</name>
    <name type="synonym">Holocentrus calcarifer</name>
    <dbReference type="NCBI Taxonomy" id="8187"/>
    <lineage>
        <taxon>Eukaryota</taxon>
        <taxon>Metazoa</taxon>
        <taxon>Chordata</taxon>
        <taxon>Craniata</taxon>
        <taxon>Vertebrata</taxon>
        <taxon>Euteleostomi</taxon>
        <taxon>Actinopterygii</taxon>
        <taxon>Neopterygii</taxon>
        <taxon>Teleostei</taxon>
        <taxon>Neoteleostei</taxon>
        <taxon>Acanthomorphata</taxon>
        <taxon>Carangaria</taxon>
        <taxon>Carangaria incertae sedis</taxon>
        <taxon>Centropomidae</taxon>
        <taxon>Lates</taxon>
    </lineage>
</organism>
<dbReference type="AlphaFoldDB" id="A0AAJ8B631"/>
<feature type="compositionally biased region" description="Polar residues" evidence="1">
    <location>
        <begin position="99"/>
        <end position="109"/>
    </location>
</feature>
<dbReference type="GO" id="GO:0090307">
    <property type="term" value="P:mitotic spindle assembly"/>
    <property type="evidence" value="ECO:0007669"/>
    <property type="project" value="TreeGrafter"/>
</dbReference>
<dbReference type="InterPro" id="IPR026106">
    <property type="entry name" value="MAP9"/>
</dbReference>
<dbReference type="GO" id="GO:1902412">
    <property type="term" value="P:regulation of mitotic cytokinesis"/>
    <property type="evidence" value="ECO:0007669"/>
    <property type="project" value="TreeGrafter"/>
</dbReference>
<feature type="region of interest" description="Disordered" evidence="1">
    <location>
        <begin position="81"/>
        <end position="378"/>
    </location>
</feature>
<feature type="region of interest" description="Disordered" evidence="1">
    <location>
        <begin position="557"/>
        <end position="576"/>
    </location>
</feature>
<dbReference type="GeneID" id="108896468"/>